<dbReference type="OrthoDB" id="3203159at2759"/>
<feature type="non-terminal residue" evidence="1">
    <location>
        <position position="1"/>
    </location>
</feature>
<dbReference type="EMBL" id="KQ086562">
    <property type="protein sequence ID" value="KLO04392.1"/>
    <property type="molecule type" value="Genomic_DNA"/>
</dbReference>
<sequence>IPEWDGEPDTLATWLIKLNSLSDRSETVKTQLGQLVPTRLRKSAESWYFSLPSYYRTEIETNWYTLREAIGSYYMNRTWIDKQKYKALKASYREPNFSLEKPSEFYIRKTQLLALVLDLSASQIIMEVMNSAPSGWTSILTTHLYNDVIEFQAALKFHEDALMRV</sequence>
<name>A0A0H2QZH9_9AGAM</name>
<evidence type="ECO:0008006" key="3">
    <source>
        <dbReference type="Google" id="ProtNLM"/>
    </source>
</evidence>
<organism evidence="1 2">
    <name type="scientific">Schizopora paradoxa</name>
    <dbReference type="NCBI Taxonomy" id="27342"/>
    <lineage>
        <taxon>Eukaryota</taxon>
        <taxon>Fungi</taxon>
        <taxon>Dikarya</taxon>
        <taxon>Basidiomycota</taxon>
        <taxon>Agaricomycotina</taxon>
        <taxon>Agaricomycetes</taxon>
        <taxon>Hymenochaetales</taxon>
        <taxon>Schizoporaceae</taxon>
        <taxon>Schizopora</taxon>
    </lineage>
</organism>
<dbReference type="Proteomes" id="UP000053477">
    <property type="component" value="Unassembled WGS sequence"/>
</dbReference>
<dbReference type="AlphaFoldDB" id="A0A0H2QZH9"/>
<keyword evidence="2" id="KW-1185">Reference proteome</keyword>
<accession>A0A0H2QZH9</accession>
<feature type="non-terminal residue" evidence="1">
    <location>
        <position position="165"/>
    </location>
</feature>
<evidence type="ECO:0000313" key="1">
    <source>
        <dbReference type="EMBL" id="KLO04392.1"/>
    </source>
</evidence>
<gene>
    <name evidence="1" type="ORF">SCHPADRAFT_791161</name>
</gene>
<proteinExistence type="predicted"/>
<protein>
    <recommendedName>
        <fullName evidence="3">Retrotransposon gag domain-containing protein</fullName>
    </recommendedName>
</protein>
<reference evidence="1 2" key="1">
    <citation type="submission" date="2015-04" db="EMBL/GenBank/DDBJ databases">
        <title>Complete genome sequence of Schizopora paradoxa KUC8140, a cosmopolitan wood degrader in East Asia.</title>
        <authorList>
            <consortium name="DOE Joint Genome Institute"/>
            <person name="Min B."/>
            <person name="Park H."/>
            <person name="Jang Y."/>
            <person name="Kim J.-J."/>
            <person name="Kim K.H."/>
            <person name="Pangilinan J."/>
            <person name="Lipzen A."/>
            <person name="Riley R."/>
            <person name="Grigoriev I.V."/>
            <person name="Spatafora J.W."/>
            <person name="Choi I.-G."/>
        </authorList>
    </citation>
    <scope>NUCLEOTIDE SEQUENCE [LARGE SCALE GENOMIC DNA]</scope>
    <source>
        <strain evidence="1 2">KUC8140</strain>
    </source>
</reference>
<evidence type="ECO:0000313" key="2">
    <source>
        <dbReference type="Proteomes" id="UP000053477"/>
    </source>
</evidence>
<dbReference type="InParanoid" id="A0A0H2QZH9"/>